<evidence type="ECO:0000313" key="3">
    <source>
        <dbReference type="Proteomes" id="UP001501803"/>
    </source>
</evidence>
<sequence length="49" mass="5530">MFKRILVRVGRAFQWFASVITQLGGAANGGRDADPSARSLYEEKKDYRP</sequence>
<name>A0ABP7KTS7_9MICO</name>
<proteinExistence type="predicted"/>
<evidence type="ECO:0000313" key="2">
    <source>
        <dbReference type="EMBL" id="GAA3886743.1"/>
    </source>
</evidence>
<accession>A0ABP7KTS7</accession>
<feature type="region of interest" description="Disordered" evidence="1">
    <location>
        <begin position="25"/>
        <end position="49"/>
    </location>
</feature>
<evidence type="ECO:0000256" key="1">
    <source>
        <dbReference type="SAM" id="MobiDB-lite"/>
    </source>
</evidence>
<gene>
    <name evidence="2" type="ORF">GCM10022381_31050</name>
</gene>
<dbReference type="EMBL" id="BAABCN010000010">
    <property type="protein sequence ID" value="GAA3886743.1"/>
    <property type="molecule type" value="Genomic_DNA"/>
</dbReference>
<comment type="caution">
    <text evidence="2">The sequence shown here is derived from an EMBL/GenBank/DDBJ whole genome shotgun (WGS) entry which is preliminary data.</text>
</comment>
<keyword evidence="3" id="KW-1185">Reference proteome</keyword>
<protein>
    <submittedName>
        <fullName evidence="2">Uncharacterized protein</fullName>
    </submittedName>
</protein>
<feature type="compositionally biased region" description="Basic and acidic residues" evidence="1">
    <location>
        <begin position="31"/>
        <end position="49"/>
    </location>
</feature>
<reference evidence="3" key="1">
    <citation type="journal article" date="2019" name="Int. J. Syst. Evol. Microbiol.">
        <title>The Global Catalogue of Microorganisms (GCM) 10K type strain sequencing project: providing services to taxonomists for standard genome sequencing and annotation.</title>
        <authorList>
            <consortium name="The Broad Institute Genomics Platform"/>
            <consortium name="The Broad Institute Genome Sequencing Center for Infectious Disease"/>
            <person name="Wu L."/>
            <person name="Ma J."/>
        </authorList>
    </citation>
    <scope>NUCLEOTIDE SEQUENCE [LARGE SCALE GENOMIC DNA]</scope>
    <source>
        <strain evidence="3">JCM 17021</strain>
    </source>
</reference>
<organism evidence="2 3">
    <name type="scientific">Leifsonia kafniensis</name>
    <dbReference type="NCBI Taxonomy" id="475957"/>
    <lineage>
        <taxon>Bacteria</taxon>
        <taxon>Bacillati</taxon>
        <taxon>Actinomycetota</taxon>
        <taxon>Actinomycetes</taxon>
        <taxon>Micrococcales</taxon>
        <taxon>Microbacteriaceae</taxon>
        <taxon>Leifsonia</taxon>
    </lineage>
</organism>
<dbReference type="Proteomes" id="UP001501803">
    <property type="component" value="Unassembled WGS sequence"/>
</dbReference>